<feature type="domain" description="HTH cro/C1-type" evidence="2">
    <location>
        <begin position="9"/>
        <end position="73"/>
    </location>
</feature>
<dbReference type="Pfam" id="PF13443">
    <property type="entry name" value="HTH_26"/>
    <property type="match status" value="1"/>
</dbReference>
<keyword evidence="4" id="KW-1185">Reference proteome</keyword>
<protein>
    <submittedName>
        <fullName evidence="3">DNA-binding Xre family transcriptional regulator</fullName>
    </submittedName>
</protein>
<evidence type="ECO:0000259" key="2">
    <source>
        <dbReference type="Pfam" id="PF13443"/>
    </source>
</evidence>
<sequence length="119" mass="13256">MNTLDYEWRLREVMATRGLFSTTKLIPLLNERGVYLSSSQIYRIAAEKPERLNLKVLAALMDALDCSADDLIGKITVPTVNAHKTGMDDESPDPERGLNVLRDKGLSPKRAAIRPTDDS</sequence>
<comment type="caution">
    <text evidence="3">The sequence shown here is derived from an EMBL/GenBank/DDBJ whole genome shotgun (WGS) entry which is preliminary data.</text>
</comment>
<evidence type="ECO:0000313" key="4">
    <source>
        <dbReference type="Proteomes" id="UP001244563"/>
    </source>
</evidence>
<dbReference type="EMBL" id="JAUSSW010000015">
    <property type="protein sequence ID" value="MDQ0104299.1"/>
    <property type="molecule type" value="Genomic_DNA"/>
</dbReference>
<evidence type="ECO:0000256" key="1">
    <source>
        <dbReference type="SAM" id="MobiDB-lite"/>
    </source>
</evidence>
<dbReference type="Proteomes" id="UP001244563">
    <property type="component" value="Unassembled WGS sequence"/>
</dbReference>
<feature type="region of interest" description="Disordered" evidence="1">
    <location>
        <begin position="82"/>
        <end position="119"/>
    </location>
</feature>
<dbReference type="RefSeq" id="WP_306879502.1">
    <property type="nucleotide sequence ID" value="NZ_JAUSSW010000015.1"/>
</dbReference>
<accession>A0ABT9TRK6</accession>
<reference evidence="3 4" key="1">
    <citation type="submission" date="2023-07" db="EMBL/GenBank/DDBJ databases">
        <title>Sorghum-associated microbial communities from plants grown in Nebraska, USA.</title>
        <authorList>
            <person name="Schachtman D."/>
        </authorList>
    </citation>
    <scope>NUCLEOTIDE SEQUENCE [LARGE SCALE GENOMIC DNA]</scope>
    <source>
        <strain evidence="3 4">CC523</strain>
    </source>
</reference>
<gene>
    <name evidence="3" type="ORF">J2T10_003973</name>
</gene>
<feature type="compositionally biased region" description="Basic and acidic residues" evidence="1">
    <location>
        <begin position="93"/>
        <end position="106"/>
    </location>
</feature>
<dbReference type="InterPro" id="IPR001387">
    <property type="entry name" value="Cro/C1-type_HTH"/>
</dbReference>
<name>A0ABT9TRK6_PAENI</name>
<proteinExistence type="predicted"/>
<evidence type="ECO:0000313" key="3">
    <source>
        <dbReference type="EMBL" id="MDQ0104299.1"/>
    </source>
</evidence>
<dbReference type="GO" id="GO:0003677">
    <property type="term" value="F:DNA binding"/>
    <property type="evidence" value="ECO:0007669"/>
    <property type="project" value="UniProtKB-KW"/>
</dbReference>
<organism evidence="3 4">
    <name type="scientific">Paenarthrobacter nicotinovorans</name>
    <name type="common">Arthrobacter nicotinovorans</name>
    <dbReference type="NCBI Taxonomy" id="29320"/>
    <lineage>
        <taxon>Bacteria</taxon>
        <taxon>Bacillati</taxon>
        <taxon>Actinomycetota</taxon>
        <taxon>Actinomycetes</taxon>
        <taxon>Micrococcales</taxon>
        <taxon>Micrococcaceae</taxon>
        <taxon>Paenarthrobacter</taxon>
    </lineage>
</organism>
<keyword evidence="3" id="KW-0238">DNA-binding</keyword>